<evidence type="ECO:0008006" key="3">
    <source>
        <dbReference type="Google" id="ProtNLM"/>
    </source>
</evidence>
<dbReference type="RefSeq" id="WP_226748461.1">
    <property type="nucleotide sequence ID" value="NZ_JAJATZ010000004.1"/>
</dbReference>
<dbReference type="EMBL" id="JAJATZ010000004">
    <property type="protein sequence ID" value="MCB5199473.1"/>
    <property type="molecule type" value="Genomic_DNA"/>
</dbReference>
<evidence type="ECO:0000313" key="2">
    <source>
        <dbReference type="Proteomes" id="UP001138961"/>
    </source>
</evidence>
<evidence type="ECO:0000313" key="1">
    <source>
        <dbReference type="EMBL" id="MCB5199473.1"/>
    </source>
</evidence>
<accession>A0ABS8BUR7</accession>
<reference evidence="1" key="1">
    <citation type="submission" date="2021-10" db="EMBL/GenBank/DDBJ databases">
        <title>Loktanella gaetbuli sp. nov., isolated from a tidal flat.</title>
        <authorList>
            <person name="Park S."/>
            <person name="Yoon J.-H."/>
        </authorList>
    </citation>
    <scope>NUCLEOTIDE SEQUENCE</scope>
    <source>
        <strain evidence="1">TSTF-M6</strain>
    </source>
</reference>
<organism evidence="1 2">
    <name type="scientific">Loktanella gaetbuli</name>
    <dbReference type="NCBI Taxonomy" id="2881335"/>
    <lineage>
        <taxon>Bacteria</taxon>
        <taxon>Pseudomonadati</taxon>
        <taxon>Pseudomonadota</taxon>
        <taxon>Alphaproteobacteria</taxon>
        <taxon>Rhodobacterales</taxon>
        <taxon>Roseobacteraceae</taxon>
        <taxon>Loktanella</taxon>
    </lineage>
</organism>
<dbReference type="Proteomes" id="UP001138961">
    <property type="component" value="Unassembled WGS sequence"/>
</dbReference>
<gene>
    <name evidence="1" type="ORF">LGQ03_09495</name>
</gene>
<sequence length="287" mass="32851">MIYDSLSAFLTASKGRLGKGPIALILLEDDTEVDSTLRHHLECGFRKVVAFGMPDIVVAEDVADKVTRVHMDVLAKGALETIVNAVIGIADGEWIFYCYNAEYLFFPFCETRSVGEMIAFSLEERRHTILTFVVDIYADDLTAHPDAVSMDNAHLDRSGYYALARQDAWNNDIDRQYDFYGGLRWRFEEHVPKPRRRIDRTSLFMAKKGLSLRDDHTTNEPEYNTYACPWHNSLTATVVSFRTAKALVRNPGSAPHIQTFRWHNSAPFKWHSQQLLELGLMEPGQWF</sequence>
<protein>
    <recommendedName>
        <fullName evidence="3">Glycosyl transferase family 2</fullName>
    </recommendedName>
</protein>
<proteinExistence type="predicted"/>
<name>A0ABS8BUR7_9RHOB</name>
<keyword evidence="2" id="KW-1185">Reference proteome</keyword>
<comment type="caution">
    <text evidence="1">The sequence shown here is derived from an EMBL/GenBank/DDBJ whole genome shotgun (WGS) entry which is preliminary data.</text>
</comment>